<keyword evidence="2" id="KW-1185">Reference proteome</keyword>
<comment type="caution">
    <text evidence="1">The sequence shown here is derived from an EMBL/GenBank/DDBJ whole genome shotgun (WGS) entry which is preliminary data.</text>
</comment>
<dbReference type="Proteomes" id="UP000186308">
    <property type="component" value="Unassembled WGS sequence"/>
</dbReference>
<evidence type="ECO:0000313" key="2">
    <source>
        <dbReference type="Proteomes" id="UP000186308"/>
    </source>
</evidence>
<sequence>MGSDRAGPPRRVIHLLKLAVGVKDIGHLADIQRRRALADPPLRHQTRSFPKRADELREGGSIYWVITGAILVRQRVLDVVEDVWDDGLRCAGLVLDPSLVRVAARPMRPFQGWRYLTPEDAPMDISDDQARISDELPPELQRSLRALALLP</sequence>
<dbReference type="EMBL" id="FTNE01000015">
    <property type="protein sequence ID" value="SIR09728.1"/>
    <property type="molecule type" value="Genomic_DNA"/>
</dbReference>
<accession>A0A8G2CLU7</accession>
<dbReference type="AlphaFoldDB" id="A0A8G2CLU7"/>
<dbReference type="InterPro" id="IPR008320">
    <property type="entry name" value="UCP032025"/>
</dbReference>
<dbReference type="RefSeq" id="WP_245594102.1">
    <property type="nucleotide sequence ID" value="NZ_FTNE01000015.1"/>
</dbReference>
<dbReference type="PIRSF" id="PIRSF032025">
    <property type="entry name" value="UCP032025"/>
    <property type="match status" value="1"/>
</dbReference>
<name>A0A8G2CLU7_ACIRU</name>
<dbReference type="Pfam" id="PF07370">
    <property type="entry name" value="DUF1489"/>
    <property type="match status" value="1"/>
</dbReference>
<gene>
    <name evidence="1" type="ORF">SAMN05421828_11555</name>
</gene>
<proteinExistence type="predicted"/>
<protein>
    <recommendedName>
        <fullName evidence="3">DUF1489 family protein</fullName>
    </recommendedName>
</protein>
<organism evidence="1 2">
    <name type="scientific">Acidiphilium rubrum</name>
    <dbReference type="NCBI Taxonomy" id="526"/>
    <lineage>
        <taxon>Bacteria</taxon>
        <taxon>Pseudomonadati</taxon>
        <taxon>Pseudomonadota</taxon>
        <taxon>Alphaproteobacteria</taxon>
        <taxon>Acetobacterales</taxon>
        <taxon>Acidocellaceae</taxon>
        <taxon>Acidiphilium</taxon>
    </lineage>
</organism>
<evidence type="ECO:0008006" key="3">
    <source>
        <dbReference type="Google" id="ProtNLM"/>
    </source>
</evidence>
<evidence type="ECO:0000313" key="1">
    <source>
        <dbReference type="EMBL" id="SIR09728.1"/>
    </source>
</evidence>
<reference evidence="1 2" key="1">
    <citation type="submission" date="2017-01" db="EMBL/GenBank/DDBJ databases">
        <authorList>
            <person name="Varghese N."/>
            <person name="Submissions S."/>
        </authorList>
    </citation>
    <scope>NUCLEOTIDE SEQUENCE [LARGE SCALE GENOMIC DNA]</scope>
    <source>
        <strain evidence="1 2">ATCC 35905</strain>
    </source>
</reference>